<feature type="compositionally biased region" description="Basic residues" evidence="1">
    <location>
        <begin position="203"/>
        <end position="212"/>
    </location>
</feature>
<feature type="compositionally biased region" description="Low complexity" evidence="1">
    <location>
        <begin position="570"/>
        <end position="579"/>
    </location>
</feature>
<evidence type="ECO:0000313" key="3">
    <source>
        <dbReference type="Proteomes" id="UP000784294"/>
    </source>
</evidence>
<feature type="region of interest" description="Disordered" evidence="1">
    <location>
        <begin position="1114"/>
        <end position="1147"/>
    </location>
</feature>
<feature type="compositionally biased region" description="Low complexity" evidence="1">
    <location>
        <begin position="1445"/>
        <end position="1465"/>
    </location>
</feature>
<feature type="compositionally biased region" description="Acidic residues" evidence="1">
    <location>
        <begin position="706"/>
        <end position="718"/>
    </location>
</feature>
<feature type="compositionally biased region" description="Polar residues" evidence="1">
    <location>
        <begin position="141"/>
        <end position="153"/>
    </location>
</feature>
<feature type="compositionally biased region" description="Pro residues" evidence="1">
    <location>
        <begin position="1199"/>
        <end position="1208"/>
    </location>
</feature>
<name>A0A3S5CCW3_9PLAT</name>
<dbReference type="Proteomes" id="UP000784294">
    <property type="component" value="Unassembled WGS sequence"/>
</dbReference>
<feature type="compositionally biased region" description="Basic and acidic residues" evidence="1">
    <location>
        <begin position="390"/>
        <end position="408"/>
    </location>
</feature>
<feature type="compositionally biased region" description="Polar residues" evidence="1">
    <location>
        <begin position="1474"/>
        <end position="1499"/>
    </location>
</feature>
<feature type="compositionally biased region" description="Basic and acidic residues" evidence="1">
    <location>
        <begin position="182"/>
        <end position="192"/>
    </location>
</feature>
<feature type="compositionally biased region" description="Low complexity" evidence="1">
    <location>
        <begin position="1305"/>
        <end position="1317"/>
    </location>
</feature>
<feature type="compositionally biased region" description="Basic and acidic residues" evidence="1">
    <location>
        <begin position="103"/>
        <end position="115"/>
    </location>
</feature>
<feature type="compositionally biased region" description="Basic and acidic residues" evidence="1">
    <location>
        <begin position="16"/>
        <end position="28"/>
    </location>
</feature>
<organism evidence="2 3">
    <name type="scientific">Protopolystoma xenopodis</name>
    <dbReference type="NCBI Taxonomy" id="117903"/>
    <lineage>
        <taxon>Eukaryota</taxon>
        <taxon>Metazoa</taxon>
        <taxon>Spiralia</taxon>
        <taxon>Lophotrochozoa</taxon>
        <taxon>Platyhelminthes</taxon>
        <taxon>Monogenea</taxon>
        <taxon>Polyopisthocotylea</taxon>
        <taxon>Polystomatidea</taxon>
        <taxon>Polystomatidae</taxon>
        <taxon>Protopolystoma</taxon>
    </lineage>
</organism>
<sequence>RPETPASVDILPNSGLEKKKDKKSDGDALKLSCTEDLRLVIREKILPKKSKKNVSDENIKVILSESNKKCNSFQKIINSKSLTEVEFAKKKKDKSKTYSSKPNKLDDSPATKDETSLQLPKQKKLRGRKRRDDEDNESEWENQLSSGKMETSACSIGVHSSSFDLPDTMYESMYDKIKRRASKDIGRKDGDLARPALSERLTLKKPKVKLHSGKKELSSADSDTDECFSDEGNRHQHLKKSKQQSRKKSSGSGGGQRLLQRPCIDSDSDSTDAEANASPKLKTLSRTGNCKQKKAPKLAKSKNQNVKRDRIEPKSDESNSSGEELIVKNGSQKKINTKRLVSPVNISRKNSTKLGSEGKQIPNKNKINLELKDTQTSVQLSIARKKHKCNMMEDKKPRKPRAEKDRQHQSLLHRVFASTDSDTPSSMTASSLSHSSDEAQAEPPQQVFYHTDSIKKSKRSKHKLSQNLQKPVKQSPCIRSHCKSASSKNLKLSSIAGSSDSDSSTPRISRSCSPDEISGVSSNAAPSCTGSVISETNKIDVACKPICRKKASPRPEIASTLDSPFVSISSSTSHTLSGSHDSHTSVALSSRSNTSSSDHYGSGGLTDDNSKRTASTLLMTDSSSCGDLLDAAKAMKLERGDWNIFAALAGHQSTPKPSDDLGNTLTDLSQPHISPEASVGHDTIGVCAVPLGKDCLDVDDELPSLEKHEEEEDGELESPDQKPLLGDDSLSLNESGTLMMRRHSEFKGLSNYEEDDLPPPVVSAIDSNSGESVSSTQAVCTVCTSEVIKDVVYDSCLPLNPTITATELPDTEPIETSKRCQLDISTASSGFTSRDSSDSDSPSEALDRFCTTEKSDEVKLSTFESVSIAQSTTESLPSQQVFFAQEVSYSPSLPSSSTVGITLAATDPESDQASIGQTLPNSQGSLVADATTKPNICLGSADLSGGALLSTNSTTVDATVLLTSSTHLMNLSPAQPQHPQQVSLLQAEIATNSSKTLKDEERPVQSVNQQAISQKPHQQRIALLMTTAPQVTSAGITSSVVATRTTVNALLSTPFVITTAPITQRQGVTSTVVCPPITMSSLPSVHPNPSQKTSTKLSEQRVTTLVTSIVNTPLMTVNTTSTQRKPQQSPSQQLAGRSPNPAPSAPLVVINHQSTSLPITSTSPISVSASIVSTTLNGQQIPPSSGPVAPVRIHSQHYPLPPPQPPNGPASTSDLTTYVKRVIERVKQEKDEEILKHQRTGGAHSNSSDRVKRSRRCPPQTAPIGHSAQATSINTPATSMIPTPIAPMPSIPGVNLCNKPAGSPTLPAAALSPKLPAVQTSQSGPTRRRSAGASAAAGDTSTLPTGGDPYEPNFDDDSVAAARTLATPESSKTTPLSVSPAGPTPSTIGTLAPTRDSIEEIIDAVSRGHFDEEEYIQKLIGGQFTAGLGGFNSLACISSTSVNLSATSDSPTTSASTSSQGSMGTVSAGHHSGTRQIAITSSDTPVTTSIASPISSVSI</sequence>
<feature type="region of interest" description="Disordered" evidence="1">
    <location>
        <begin position="1"/>
        <end position="28"/>
    </location>
</feature>
<evidence type="ECO:0000256" key="1">
    <source>
        <dbReference type="SAM" id="MobiDB-lite"/>
    </source>
</evidence>
<feature type="region of interest" description="Disordered" evidence="1">
    <location>
        <begin position="1177"/>
        <end position="1211"/>
    </location>
</feature>
<feature type="compositionally biased region" description="Low complexity" evidence="1">
    <location>
        <begin position="1331"/>
        <end position="1342"/>
    </location>
</feature>
<feature type="region of interest" description="Disordered" evidence="1">
    <location>
        <begin position="828"/>
        <end position="848"/>
    </location>
</feature>
<feature type="compositionally biased region" description="Polar residues" evidence="1">
    <location>
        <begin position="519"/>
        <end position="529"/>
    </location>
</feature>
<reference evidence="2" key="1">
    <citation type="submission" date="2018-11" db="EMBL/GenBank/DDBJ databases">
        <authorList>
            <consortium name="Pathogen Informatics"/>
        </authorList>
    </citation>
    <scope>NUCLEOTIDE SEQUENCE</scope>
</reference>
<feature type="compositionally biased region" description="Low complexity" evidence="1">
    <location>
        <begin position="483"/>
        <end position="514"/>
    </location>
</feature>
<feature type="region of interest" description="Disordered" evidence="1">
    <location>
        <begin position="179"/>
        <end position="529"/>
    </location>
</feature>
<feature type="compositionally biased region" description="Polar residues" evidence="1">
    <location>
        <begin position="1114"/>
        <end position="1135"/>
    </location>
</feature>
<feature type="non-terminal residue" evidence="2">
    <location>
        <position position="1"/>
    </location>
</feature>
<feature type="region of interest" description="Disordered" evidence="1">
    <location>
        <begin position="1305"/>
        <end position="1395"/>
    </location>
</feature>
<feature type="compositionally biased region" description="Polar residues" evidence="1">
    <location>
        <begin position="1367"/>
        <end position="1377"/>
    </location>
</feature>
<accession>A0A3S5CCW3</accession>
<comment type="caution">
    <text evidence="2">The sequence shown here is derived from an EMBL/GenBank/DDBJ whole genome shotgun (WGS) entry which is preliminary data.</text>
</comment>
<feature type="region of interest" description="Disordered" evidence="1">
    <location>
        <begin position="1232"/>
        <end position="1281"/>
    </location>
</feature>
<dbReference type="EMBL" id="CAAALY010009649">
    <property type="protein sequence ID" value="VEL10668.1"/>
    <property type="molecule type" value="Genomic_DNA"/>
</dbReference>
<feature type="region of interest" description="Disordered" evidence="1">
    <location>
        <begin position="88"/>
        <end position="153"/>
    </location>
</feature>
<feature type="compositionally biased region" description="Low complexity" evidence="1">
    <location>
        <begin position="828"/>
        <end position="843"/>
    </location>
</feature>
<feature type="compositionally biased region" description="Polar residues" evidence="1">
    <location>
        <begin position="1268"/>
        <end position="1281"/>
    </location>
</feature>
<feature type="compositionally biased region" description="Low complexity" evidence="1">
    <location>
        <begin position="418"/>
        <end position="434"/>
    </location>
</feature>
<protein>
    <submittedName>
        <fullName evidence="2">Uncharacterized protein</fullName>
    </submittedName>
</protein>
<feature type="region of interest" description="Disordered" evidence="1">
    <location>
        <begin position="570"/>
        <end position="610"/>
    </location>
</feature>
<proteinExistence type="predicted"/>
<feature type="region of interest" description="Disordered" evidence="1">
    <location>
        <begin position="706"/>
        <end position="732"/>
    </location>
</feature>
<feature type="compositionally biased region" description="Basic residues" evidence="1">
    <location>
        <begin position="235"/>
        <end position="249"/>
    </location>
</feature>
<evidence type="ECO:0000313" key="2">
    <source>
        <dbReference type="EMBL" id="VEL10668.1"/>
    </source>
</evidence>
<feature type="compositionally biased region" description="Basic residues" evidence="1">
    <location>
        <begin position="291"/>
        <end position="300"/>
    </location>
</feature>
<feature type="region of interest" description="Disordered" evidence="1">
    <location>
        <begin position="1445"/>
        <end position="1499"/>
    </location>
</feature>
<keyword evidence="3" id="KW-1185">Reference proteome</keyword>
<gene>
    <name evidence="2" type="ORF">PXEA_LOCUS4108</name>
</gene>
<feature type="compositionally biased region" description="Basic and acidic residues" evidence="1">
    <location>
        <begin position="306"/>
        <end position="317"/>
    </location>
</feature>
<feature type="compositionally biased region" description="Polar residues" evidence="1">
    <location>
        <begin position="344"/>
        <end position="354"/>
    </location>
</feature>
<feature type="compositionally biased region" description="Polar residues" evidence="1">
    <location>
        <begin position="586"/>
        <end position="599"/>
    </location>
</feature>